<dbReference type="Gene3D" id="3.40.50.300">
    <property type="entry name" value="P-loop containing nucleotide triphosphate hydrolases"/>
    <property type="match status" value="1"/>
</dbReference>
<name>A0A183A642_9TREM</name>
<proteinExistence type="predicted"/>
<dbReference type="InterPro" id="IPR027417">
    <property type="entry name" value="P-loop_NTPase"/>
</dbReference>
<organism evidence="3">
    <name type="scientific">Echinostoma caproni</name>
    <dbReference type="NCBI Taxonomy" id="27848"/>
    <lineage>
        <taxon>Eukaryota</taxon>
        <taxon>Metazoa</taxon>
        <taxon>Spiralia</taxon>
        <taxon>Lophotrochozoa</taxon>
        <taxon>Platyhelminthes</taxon>
        <taxon>Trematoda</taxon>
        <taxon>Digenea</taxon>
        <taxon>Plagiorchiida</taxon>
        <taxon>Echinostomata</taxon>
        <taxon>Echinostomatoidea</taxon>
        <taxon>Echinostomatidae</taxon>
        <taxon>Echinostoma</taxon>
    </lineage>
</organism>
<evidence type="ECO:0000313" key="1">
    <source>
        <dbReference type="EMBL" id="VDP66433.1"/>
    </source>
</evidence>
<reference evidence="1 2" key="2">
    <citation type="submission" date="2018-11" db="EMBL/GenBank/DDBJ databases">
        <authorList>
            <consortium name="Pathogen Informatics"/>
        </authorList>
    </citation>
    <scope>NUCLEOTIDE SEQUENCE [LARGE SCALE GENOMIC DNA]</scope>
    <source>
        <strain evidence="1 2">Egypt</strain>
    </source>
</reference>
<accession>A0A183A642</accession>
<dbReference type="Pfam" id="PF17784">
    <property type="entry name" value="Sulfotransfer_4"/>
    <property type="match status" value="1"/>
</dbReference>
<sequence length="262" mass="29655">MKLFSDHSSNVMPSPTFNFSYSKLTSDGAPVIIVLGLERTGTTSVKVALEKLLKQPCYHLSEIRDKHPEHVIQWKNLFLKLKSNPSSAPSKNEIDGLVKGYRSSSGLPLSSLYHHLVKLYPEAKFILTTRDRKLWIQSVRETVLPRGGMKVPDVVGPLAEFLKSCFETNTLAIRHTLGDDLDLDDDIALMNAYDKRNAEIEATIPSDRLLLFRPGMGWDPLCKFLNLPIPDEGFPWVNTREQFYAEWQKLLEGKPTACSKQK</sequence>
<dbReference type="OrthoDB" id="272681at2759"/>
<dbReference type="SUPFAM" id="SSF52540">
    <property type="entry name" value="P-loop containing nucleoside triphosphate hydrolases"/>
    <property type="match status" value="1"/>
</dbReference>
<evidence type="ECO:0000313" key="3">
    <source>
        <dbReference type="WBParaSite" id="ECPE_0000242701-mRNA-1"/>
    </source>
</evidence>
<protein>
    <submittedName>
        <fullName evidence="3">Sulfotransferase family protein</fullName>
    </submittedName>
</protein>
<dbReference type="WBParaSite" id="ECPE_0000242701-mRNA-1">
    <property type="protein sequence ID" value="ECPE_0000242701-mRNA-1"/>
    <property type="gene ID" value="ECPE_0000242701"/>
</dbReference>
<dbReference type="Proteomes" id="UP000272942">
    <property type="component" value="Unassembled WGS sequence"/>
</dbReference>
<gene>
    <name evidence="1" type="ORF">ECPE_LOCUS2427</name>
</gene>
<keyword evidence="2" id="KW-1185">Reference proteome</keyword>
<dbReference type="PANTHER" id="PTHR36978:SF4">
    <property type="entry name" value="P-LOOP CONTAINING NUCLEOSIDE TRIPHOSPHATE HYDROLASE PROTEIN"/>
    <property type="match status" value="1"/>
</dbReference>
<evidence type="ECO:0000313" key="2">
    <source>
        <dbReference type="Proteomes" id="UP000272942"/>
    </source>
</evidence>
<dbReference type="InterPro" id="IPR040632">
    <property type="entry name" value="Sulfotransfer_4"/>
</dbReference>
<reference evidence="3" key="1">
    <citation type="submission" date="2016-06" db="UniProtKB">
        <authorList>
            <consortium name="WormBaseParasite"/>
        </authorList>
    </citation>
    <scope>IDENTIFICATION</scope>
</reference>
<dbReference type="AlphaFoldDB" id="A0A183A642"/>
<dbReference type="PANTHER" id="PTHR36978">
    <property type="entry name" value="P-LOOP CONTAINING NUCLEOTIDE TRIPHOSPHATE HYDROLASE"/>
    <property type="match status" value="1"/>
</dbReference>
<dbReference type="EMBL" id="UZAN01039605">
    <property type="protein sequence ID" value="VDP66433.1"/>
    <property type="molecule type" value="Genomic_DNA"/>
</dbReference>